<name>A0A1W2EFE5_9SPHI</name>
<reference evidence="2" key="1">
    <citation type="submission" date="2017-04" db="EMBL/GenBank/DDBJ databases">
        <authorList>
            <person name="Varghese N."/>
            <person name="Submissions S."/>
        </authorList>
    </citation>
    <scope>NUCLEOTIDE SEQUENCE [LARGE SCALE GENOMIC DNA]</scope>
    <source>
        <strain evidence="2">DSM 12126</strain>
    </source>
</reference>
<evidence type="ECO:0000313" key="1">
    <source>
        <dbReference type="EMBL" id="SMD08375.1"/>
    </source>
</evidence>
<protein>
    <submittedName>
        <fullName evidence="1">Uncharacterized protein</fullName>
    </submittedName>
</protein>
<dbReference type="EMBL" id="FWXT01000006">
    <property type="protein sequence ID" value="SMD08375.1"/>
    <property type="molecule type" value="Genomic_DNA"/>
</dbReference>
<organism evidence="1 2">
    <name type="scientific">Pedobacter africanus</name>
    <dbReference type="NCBI Taxonomy" id="151894"/>
    <lineage>
        <taxon>Bacteria</taxon>
        <taxon>Pseudomonadati</taxon>
        <taxon>Bacteroidota</taxon>
        <taxon>Sphingobacteriia</taxon>
        <taxon>Sphingobacteriales</taxon>
        <taxon>Sphingobacteriaceae</taxon>
        <taxon>Pedobacter</taxon>
    </lineage>
</organism>
<sequence>MKYVGFIKENTNIKEAISFEDMIKSKADYDHETLKKIKSYLSNGLLVFSWMGYTQDPIKKVFIAPDGYSTDGEWIWPDYYYYYIDNYSIEVDREFFMHMSKVGFDLKISDKLLESQGTIEDEMQKKFNKDQNTKGE</sequence>
<dbReference type="AlphaFoldDB" id="A0A1W2EFE5"/>
<dbReference type="STRING" id="151894.SAMN04488524_4756"/>
<gene>
    <name evidence="1" type="ORF">SAMN04488524_4756</name>
</gene>
<dbReference type="RefSeq" id="WP_084241533.1">
    <property type="nucleotide sequence ID" value="NZ_FWXT01000006.1"/>
</dbReference>
<keyword evidence="2" id="KW-1185">Reference proteome</keyword>
<evidence type="ECO:0000313" key="2">
    <source>
        <dbReference type="Proteomes" id="UP000192756"/>
    </source>
</evidence>
<dbReference type="OrthoDB" id="275232at2"/>
<proteinExistence type="predicted"/>
<accession>A0A1W2EFE5</accession>
<dbReference type="Proteomes" id="UP000192756">
    <property type="component" value="Unassembled WGS sequence"/>
</dbReference>